<dbReference type="PANTHER" id="PTHR42646">
    <property type="entry name" value="FLAP ENDONUCLEASE XNI"/>
    <property type="match status" value="1"/>
</dbReference>
<comment type="caution">
    <text evidence="8">The sequence shown here is derived from an EMBL/GenBank/DDBJ whole genome shotgun (WGS) entry which is preliminary data.</text>
</comment>
<name>A0AA90F6Z7_9BACI</name>
<sequence length="296" mass="33104">MMNKKLLLVDGMALLFRSFFATAVHRNFMLNDKGVPTNGVHGFLKHLLTAVSAFEPSHVVCCWDMGSKTYRNDLFKDYKANRSEPPLELIPQFDMAKEAAEELGILNIGLAGYEADDCIGTLSAMFSEEAEITIVTGDKDLLQLLTVNVKVALLQKGIGNYKVYTEESFSEETGVEPRALIDIKALMGDTSDNYPGVKGIGEKTAYKLIKEYSTVDRLLENIGQLTKGQQTKITECLEDLKLSRILAEIKCDVPLSCSLDDADFTLMHDRAKEMLRLHQIRGIEPLLMKFEKREIG</sequence>
<dbReference type="Gene3D" id="3.40.50.1010">
    <property type="entry name" value="5'-nuclease"/>
    <property type="match status" value="1"/>
</dbReference>
<protein>
    <recommendedName>
        <fullName evidence="5">5'-3' exonuclease</fullName>
    </recommendedName>
</protein>
<dbReference type="CDD" id="cd09898">
    <property type="entry name" value="H3TH_53EXO"/>
    <property type="match status" value="1"/>
</dbReference>
<evidence type="ECO:0000259" key="7">
    <source>
        <dbReference type="SMART" id="SM00475"/>
    </source>
</evidence>
<comment type="function">
    <text evidence="4">5'-3' exonuclease acting preferentially on double-stranded DNA.</text>
</comment>
<dbReference type="AlphaFoldDB" id="A0AA90F6Z7"/>
<reference evidence="8" key="1">
    <citation type="submission" date="2022-02" db="EMBL/GenBank/DDBJ databases">
        <title>Crop Bioprotection Bacillus Genome Sequencing.</title>
        <authorList>
            <person name="Dunlap C."/>
        </authorList>
    </citation>
    <scope>NUCLEOTIDE SEQUENCE</scope>
    <source>
        <strain evidence="8">T20C14</strain>
    </source>
</reference>
<dbReference type="GO" id="GO:0003677">
    <property type="term" value="F:DNA binding"/>
    <property type="evidence" value="ECO:0007669"/>
    <property type="project" value="UniProtKB-KW"/>
</dbReference>
<dbReference type="InterPro" id="IPR029060">
    <property type="entry name" value="PIN-like_dom_sf"/>
</dbReference>
<dbReference type="InterPro" id="IPR038969">
    <property type="entry name" value="FEN"/>
</dbReference>
<keyword evidence="8" id="KW-0269">Exonuclease</keyword>
<accession>A0AA90F6Z7</accession>
<feature type="chain" id="PRO_5041642569" description="5'-3' exonuclease" evidence="6">
    <location>
        <begin position="24"/>
        <end position="296"/>
    </location>
</feature>
<feature type="signal peptide" evidence="6">
    <location>
        <begin position="1"/>
        <end position="23"/>
    </location>
</feature>
<dbReference type="GO" id="GO:0033567">
    <property type="term" value="P:DNA replication, Okazaki fragment processing"/>
    <property type="evidence" value="ECO:0007669"/>
    <property type="project" value="InterPro"/>
</dbReference>
<dbReference type="Proteomes" id="UP001066455">
    <property type="component" value="Unassembled WGS sequence"/>
</dbReference>
<dbReference type="Pfam" id="PF02739">
    <property type="entry name" value="5_3_exonuc_N"/>
    <property type="match status" value="1"/>
</dbReference>
<keyword evidence="6" id="KW-0732">Signal</keyword>
<dbReference type="InterPro" id="IPR020045">
    <property type="entry name" value="DNA_polI_H3TH"/>
</dbReference>
<evidence type="ECO:0000256" key="5">
    <source>
        <dbReference type="ARBA" id="ARBA00050026"/>
    </source>
</evidence>
<dbReference type="Pfam" id="PF01367">
    <property type="entry name" value="5_3_exonuc"/>
    <property type="match status" value="1"/>
</dbReference>
<feature type="domain" description="5'-3' exonuclease" evidence="7">
    <location>
        <begin position="4"/>
        <end position="265"/>
    </location>
</feature>
<dbReference type="InterPro" id="IPR020046">
    <property type="entry name" value="5-3_exonucl_a-hlix_arch_N"/>
</dbReference>
<dbReference type="Gene3D" id="1.10.150.20">
    <property type="entry name" value="5' to 3' exonuclease, C-terminal subdomain"/>
    <property type="match status" value="1"/>
</dbReference>
<dbReference type="SMART" id="SM00475">
    <property type="entry name" value="53EXOc"/>
    <property type="match status" value="1"/>
</dbReference>
<proteinExistence type="predicted"/>
<dbReference type="EMBL" id="JALAXI010000026">
    <property type="protein sequence ID" value="MCY9282549.1"/>
    <property type="molecule type" value="Genomic_DNA"/>
</dbReference>
<dbReference type="GO" id="GO:0008409">
    <property type="term" value="F:5'-3' exonuclease activity"/>
    <property type="evidence" value="ECO:0007669"/>
    <property type="project" value="InterPro"/>
</dbReference>
<dbReference type="PANTHER" id="PTHR42646:SF2">
    <property type="entry name" value="5'-3' EXONUCLEASE FAMILY PROTEIN"/>
    <property type="match status" value="1"/>
</dbReference>
<dbReference type="FunFam" id="1.10.150.20:FF:000003">
    <property type="entry name" value="DNA polymerase I"/>
    <property type="match status" value="1"/>
</dbReference>
<evidence type="ECO:0000256" key="4">
    <source>
        <dbReference type="ARBA" id="ARBA00049957"/>
    </source>
</evidence>
<dbReference type="InterPro" id="IPR008918">
    <property type="entry name" value="HhH2"/>
</dbReference>
<evidence type="ECO:0000313" key="9">
    <source>
        <dbReference type="Proteomes" id="UP001066455"/>
    </source>
</evidence>
<dbReference type="SUPFAM" id="SSF88723">
    <property type="entry name" value="PIN domain-like"/>
    <property type="match status" value="1"/>
</dbReference>
<dbReference type="SMART" id="SM00279">
    <property type="entry name" value="HhH2"/>
    <property type="match status" value="1"/>
</dbReference>
<organism evidence="8 9">
    <name type="scientific">Bacillus haynesii</name>
    <dbReference type="NCBI Taxonomy" id="1925021"/>
    <lineage>
        <taxon>Bacteria</taxon>
        <taxon>Bacillati</taxon>
        <taxon>Bacillota</taxon>
        <taxon>Bacilli</taxon>
        <taxon>Bacillales</taxon>
        <taxon>Bacillaceae</taxon>
        <taxon>Bacillus</taxon>
    </lineage>
</organism>
<dbReference type="CDD" id="cd09859">
    <property type="entry name" value="PIN_53EXO"/>
    <property type="match status" value="1"/>
</dbReference>
<evidence type="ECO:0000313" key="8">
    <source>
        <dbReference type="EMBL" id="MCY9282549.1"/>
    </source>
</evidence>
<keyword evidence="3" id="KW-0238">DNA-binding</keyword>
<keyword evidence="1" id="KW-0540">Nuclease</keyword>
<keyword evidence="2" id="KW-0378">Hydrolase</keyword>
<evidence type="ECO:0000256" key="6">
    <source>
        <dbReference type="SAM" id="SignalP"/>
    </source>
</evidence>
<dbReference type="GO" id="GO:0017108">
    <property type="term" value="F:5'-flap endonuclease activity"/>
    <property type="evidence" value="ECO:0007669"/>
    <property type="project" value="InterPro"/>
</dbReference>
<dbReference type="SUPFAM" id="SSF47807">
    <property type="entry name" value="5' to 3' exonuclease, C-terminal subdomain"/>
    <property type="match status" value="1"/>
</dbReference>
<dbReference type="InterPro" id="IPR036279">
    <property type="entry name" value="5-3_exonuclease_C_sf"/>
</dbReference>
<evidence type="ECO:0000256" key="3">
    <source>
        <dbReference type="ARBA" id="ARBA00023125"/>
    </source>
</evidence>
<gene>
    <name evidence="8" type="ORF">MOE73_21190</name>
</gene>
<dbReference type="InterPro" id="IPR002421">
    <property type="entry name" value="5-3_exonuclease"/>
</dbReference>
<evidence type="ECO:0000256" key="1">
    <source>
        <dbReference type="ARBA" id="ARBA00022722"/>
    </source>
</evidence>
<evidence type="ECO:0000256" key="2">
    <source>
        <dbReference type="ARBA" id="ARBA00022801"/>
    </source>
</evidence>